<reference evidence="2" key="1">
    <citation type="submission" date="2021-02" db="EMBL/GenBank/DDBJ databases">
        <authorList>
            <person name="Nowell W R."/>
        </authorList>
    </citation>
    <scope>NUCLEOTIDE SEQUENCE</scope>
</reference>
<evidence type="ECO:0000313" key="3">
    <source>
        <dbReference type="Proteomes" id="UP000663848"/>
    </source>
</evidence>
<evidence type="ECO:0000256" key="1">
    <source>
        <dbReference type="SAM" id="MobiDB-lite"/>
    </source>
</evidence>
<dbReference type="Proteomes" id="UP000663848">
    <property type="component" value="Unassembled WGS sequence"/>
</dbReference>
<protein>
    <submittedName>
        <fullName evidence="2">Uncharacterized protein</fullName>
    </submittedName>
</protein>
<feature type="compositionally biased region" description="Polar residues" evidence="1">
    <location>
        <begin position="1"/>
        <end position="13"/>
    </location>
</feature>
<name>A0A822DAK0_9BILA</name>
<organism evidence="2 3">
    <name type="scientific">Rotaria socialis</name>
    <dbReference type="NCBI Taxonomy" id="392032"/>
    <lineage>
        <taxon>Eukaryota</taxon>
        <taxon>Metazoa</taxon>
        <taxon>Spiralia</taxon>
        <taxon>Gnathifera</taxon>
        <taxon>Rotifera</taxon>
        <taxon>Eurotatoria</taxon>
        <taxon>Bdelloidea</taxon>
        <taxon>Philodinida</taxon>
        <taxon>Philodinidae</taxon>
        <taxon>Rotaria</taxon>
    </lineage>
</organism>
<sequence length="48" mass="5754">MHTDYQSLTNSLNDLDRVSEQQQQTSRSSYQLYRYTHEPVSSNFARRD</sequence>
<feature type="region of interest" description="Disordered" evidence="1">
    <location>
        <begin position="1"/>
        <end position="48"/>
    </location>
</feature>
<accession>A0A822DAK0</accession>
<feature type="non-terminal residue" evidence="2">
    <location>
        <position position="48"/>
    </location>
</feature>
<dbReference type="AlphaFoldDB" id="A0A822DAK0"/>
<feature type="compositionally biased region" description="Polar residues" evidence="1">
    <location>
        <begin position="39"/>
        <end position="48"/>
    </location>
</feature>
<evidence type="ECO:0000313" key="2">
    <source>
        <dbReference type="EMBL" id="CAF5064470.1"/>
    </source>
</evidence>
<comment type="caution">
    <text evidence="2">The sequence shown here is derived from an EMBL/GenBank/DDBJ whole genome shotgun (WGS) entry which is preliminary data.</text>
</comment>
<dbReference type="EMBL" id="CAJOBR010057196">
    <property type="protein sequence ID" value="CAF5064470.1"/>
    <property type="molecule type" value="Genomic_DNA"/>
</dbReference>
<feature type="compositionally biased region" description="Polar residues" evidence="1">
    <location>
        <begin position="20"/>
        <end position="31"/>
    </location>
</feature>
<proteinExistence type="predicted"/>
<gene>
    <name evidence="2" type="ORF">QYT958_LOCUS42863</name>
</gene>